<organism evidence="1 2">
    <name type="scientific">Candidatus Scatousia excrementipullorum</name>
    <dbReference type="NCBI Taxonomy" id="2840936"/>
    <lineage>
        <taxon>Bacteria</taxon>
        <taxon>Candidatus Scatousia</taxon>
    </lineage>
</organism>
<evidence type="ECO:0000313" key="1">
    <source>
        <dbReference type="EMBL" id="MBO8431635.1"/>
    </source>
</evidence>
<reference evidence="1" key="2">
    <citation type="journal article" date="2021" name="PeerJ">
        <title>Extensive microbial diversity within the chicken gut microbiome revealed by metagenomics and culture.</title>
        <authorList>
            <person name="Gilroy R."/>
            <person name="Ravi A."/>
            <person name="Getino M."/>
            <person name="Pursley I."/>
            <person name="Horton D.L."/>
            <person name="Alikhan N.F."/>
            <person name="Baker D."/>
            <person name="Gharbi K."/>
            <person name="Hall N."/>
            <person name="Watson M."/>
            <person name="Adriaenssens E.M."/>
            <person name="Foster-Nyarko E."/>
            <person name="Jarju S."/>
            <person name="Secka A."/>
            <person name="Antonio M."/>
            <person name="Oren A."/>
            <person name="Chaudhuri R.R."/>
            <person name="La Ragione R."/>
            <person name="Hildebrand F."/>
            <person name="Pallen M.J."/>
        </authorList>
    </citation>
    <scope>NUCLEOTIDE SEQUENCE</scope>
    <source>
        <strain evidence="1">10192</strain>
    </source>
</reference>
<dbReference type="EMBL" id="JADIND010000217">
    <property type="protein sequence ID" value="MBO8431635.1"/>
    <property type="molecule type" value="Genomic_DNA"/>
</dbReference>
<gene>
    <name evidence="1" type="ORF">IAC76_09640</name>
</gene>
<name>A0A9D9DT59_9BACT</name>
<accession>A0A9D9DT59</accession>
<protein>
    <submittedName>
        <fullName evidence="1">Uncharacterized protein</fullName>
    </submittedName>
</protein>
<sequence length="63" mass="7616">MIVKLIFLIVFILTFSWGYQNINIEDFTKENITEQIKKEKTINTVQKTREKRYQEAERAMNAF</sequence>
<comment type="caution">
    <text evidence="1">The sequence shown here is derived from an EMBL/GenBank/DDBJ whole genome shotgun (WGS) entry which is preliminary data.</text>
</comment>
<reference evidence="1" key="1">
    <citation type="submission" date="2020-10" db="EMBL/GenBank/DDBJ databases">
        <authorList>
            <person name="Gilroy R."/>
        </authorList>
    </citation>
    <scope>NUCLEOTIDE SEQUENCE</scope>
    <source>
        <strain evidence="1">10192</strain>
    </source>
</reference>
<proteinExistence type="predicted"/>
<dbReference type="Proteomes" id="UP000823632">
    <property type="component" value="Unassembled WGS sequence"/>
</dbReference>
<dbReference type="AlphaFoldDB" id="A0A9D9DT59"/>
<evidence type="ECO:0000313" key="2">
    <source>
        <dbReference type="Proteomes" id="UP000823632"/>
    </source>
</evidence>